<name>A0A9Q4GTJ0_MORMO</name>
<evidence type="ECO:0000313" key="1">
    <source>
        <dbReference type="EMBL" id="MCY0792056.1"/>
    </source>
</evidence>
<dbReference type="AlphaFoldDB" id="A0A9Q4GTJ0"/>
<dbReference type="EMBL" id="JAPNMI010000039">
    <property type="protein sequence ID" value="MCY0792056.1"/>
    <property type="molecule type" value="Genomic_DNA"/>
</dbReference>
<sequence>MTRLASRFGRANIIRRDRPLTTEELYCTVPSVFSAEKHESRS</sequence>
<reference evidence="1" key="1">
    <citation type="submission" date="2022-08" db="EMBL/GenBank/DDBJ databases">
        <authorList>
            <person name="Dale J.L."/>
        </authorList>
    </citation>
    <scope>NUCLEOTIDE SEQUENCE</scope>
    <source>
        <strain evidence="1">2022EL-00758</strain>
    </source>
</reference>
<feature type="non-terminal residue" evidence="1">
    <location>
        <position position="42"/>
    </location>
</feature>
<dbReference type="Proteomes" id="UP001076655">
    <property type="component" value="Unassembled WGS sequence"/>
</dbReference>
<organism evidence="1 2">
    <name type="scientific">Morganella morganii</name>
    <name type="common">Proteus morganii</name>
    <dbReference type="NCBI Taxonomy" id="582"/>
    <lineage>
        <taxon>Bacteria</taxon>
        <taxon>Pseudomonadati</taxon>
        <taxon>Pseudomonadota</taxon>
        <taxon>Gammaproteobacteria</taxon>
        <taxon>Enterobacterales</taxon>
        <taxon>Morganellaceae</taxon>
        <taxon>Morganella</taxon>
    </lineage>
</organism>
<proteinExistence type="predicted"/>
<protein>
    <submittedName>
        <fullName evidence="1">DUF945 domain-containing protein</fullName>
    </submittedName>
</protein>
<comment type="caution">
    <text evidence="1">The sequence shown here is derived from an EMBL/GenBank/DDBJ whole genome shotgun (WGS) entry which is preliminary data.</text>
</comment>
<evidence type="ECO:0000313" key="2">
    <source>
        <dbReference type="Proteomes" id="UP001076655"/>
    </source>
</evidence>
<accession>A0A9Q4GTJ0</accession>
<gene>
    <name evidence="1" type="ORF">N0392_20610</name>
</gene>